<organism evidence="2 3">
    <name type="scientific">Conoideocrella luteorostrata</name>
    <dbReference type="NCBI Taxonomy" id="1105319"/>
    <lineage>
        <taxon>Eukaryota</taxon>
        <taxon>Fungi</taxon>
        <taxon>Dikarya</taxon>
        <taxon>Ascomycota</taxon>
        <taxon>Pezizomycotina</taxon>
        <taxon>Sordariomycetes</taxon>
        <taxon>Hypocreomycetidae</taxon>
        <taxon>Hypocreales</taxon>
        <taxon>Clavicipitaceae</taxon>
        <taxon>Conoideocrella</taxon>
    </lineage>
</organism>
<keyword evidence="3" id="KW-1185">Reference proteome</keyword>
<comment type="caution">
    <text evidence="2">The sequence shown here is derived from an EMBL/GenBank/DDBJ whole genome shotgun (WGS) entry which is preliminary data.</text>
</comment>
<proteinExistence type="predicted"/>
<dbReference type="AlphaFoldDB" id="A0AAJ0CMM7"/>
<gene>
    <name evidence="2" type="ORF">QQS21_008749</name>
</gene>
<protein>
    <submittedName>
        <fullName evidence="2">Uncharacterized protein</fullName>
    </submittedName>
</protein>
<evidence type="ECO:0000256" key="1">
    <source>
        <dbReference type="SAM" id="MobiDB-lite"/>
    </source>
</evidence>
<feature type="region of interest" description="Disordered" evidence="1">
    <location>
        <begin position="80"/>
        <end position="133"/>
    </location>
</feature>
<sequence length="133" mass="14533">MLNQSAASAYFKNTTRDTSPSSCALTQDKLSTASLPTPSPDRTTPQQDWEPKSFKNRKPWSAGGYALPFQTELKFRSASVVSFRSASEHPDSDGGSYESPNIERHSRTGSIDSTSIDMELSQTSLPSARPQQS</sequence>
<evidence type="ECO:0000313" key="3">
    <source>
        <dbReference type="Proteomes" id="UP001251528"/>
    </source>
</evidence>
<feature type="non-terminal residue" evidence="2">
    <location>
        <position position="133"/>
    </location>
</feature>
<evidence type="ECO:0000313" key="2">
    <source>
        <dbReference type="EMBL" id="KAK2593526.1"/>
    </source>
</evidence>
<dbReference type="Proteomes" id="UP001251528">
    <property type="component" value="Unassembled WGS sequence"/>
</dbReference>
<feature type="compositionally biased region" description="Polar residues" evidence="1">
    <location>
        <begin position="108"/>
        <end position="133"/>
    </location>
</feature>
<dbReference type="EMBL" id="JASWJB010000207">
    <property type="protein sequence ID" value="KAK2593526.1"/>
    <property type="molecule type" value="Genomic_DNA"/>
</dbReference>
<accession>A0AAJ0CMM7</accession>
<reference evidence="2" key="1">
    <citation type="submission" date="2023-06" db="EMBL/GenBank/DDBJ databases">
        <title>Conoideocrella luteorostrata (Hypocreales: Clavicipitaceae), a potential biocontrol fungus for elongate hemlock scale in United States Christmas tree production areas.</title>
        <authorList>
            <person name="Barrett H."/>
            <person name="Lovett B."/>
            <person name="Macias A.M."/>
            <person name="Stajich J.E."/>
            <person name="Kasson M.T."/>
        </authorList>
    </citation>
    <scope>NUCLEOTIDE SEQUENCE</scope>
    <source>
        <strain evidence="2">ARSEF 14590</strain>
    </source>
</reference>
<feature type="compositionally biased region" description="Polar residues" evidence="1">
    <location>
        <begin position="1"/>
        <end position="47"/>
    </location>
</feature>
<feature type="region of interest" description="Disordered" evidence="1">
    <location>
        <begin position="1"/>
        <end position="62"/>
    </location>
</feature>
<name>A0AAJ0CMM7_9HYPO</name>